<proteinExistence type="predicted"/>
<evidence type="ECO:0000313" key="2">
    <source>
        <dbReference type="Proteomes" id="UP000829194"/>
    </source>
</evidence>
<dbReference type="Proteomes" id="UP000829194">
    <property type="component" value="Chromosome"/>
</dbReference>
<protein>
    <submittedName>
        <fullName evidence="1">DUF4259 domain-containing protein</fullName>
    </submittedName>
</protein>
<name>A0ABY3XGL1_9GAMM</name>
<gene>
    <name evidence="1" type="ORF">MOV92_05890</name>
</gene>
<dbReference type="Pfam" id="PF14078">
    <property type="entry name" value="DUF4259"/>
    <property type="match status" value="1"/>
</dbReference>
<sequence>MGAWGFGSFENDDAADWLDELGDHQSLALVRETIAAVLEAEEQLEAPEACAGIAAGELIAAAIGRPSGAARKQEELMIWISKMRPSPDAALIADAVSAIDRILGPESELRELWAETDDFAAWQADVAQLRSRLAF</sequence>
<dbReference type="InterPro" id="IPR025355">
    <property type="entry name" value="DUF4259"/>
</dbReference>
<keyword evidence="2" id="KW-1185">Reference proteome</keyword>
<organism evidence="1 2">
    <name type="scientific">Lysobacter gummosus</name>
    <dbReference type="NCBI Taxonomy" id="262324"/>
    <lineage>
        <taxon>Bacteria</taxon>
        <taxon>Pseudomonadati</taxon>
        <taxon>Pseudomonadota</taxon>
        <taxon>Gammaproteobacteria</taxon>
        <taxon>Lysobacterales</taxon>
        <taxon>Lysobacteraceae</taxon>
        <taxon>Lysobacter</taxon>
    </lineage>
</organism>
<reference evidence="1 2" key="1">
    <citation type="submission" date="2022-03" db="EMBL/GenBank/DDBJ databases">
        <title>Complete genome sequence of Lysobacter capsici VKM B-2533 and Lysobacter gummosus 10.1.1, promising sources of lytic agents.</title>
        <authorList>
            <person name="Tarlachkov S.V."/>
            <person name="Kudryakova I.V."/>
            <person name="Afoshin A.S."/>
            <person name="Leontyevskaya E.A."/>
            <person name="Leontyevskaya N.V."/>
        </authorList>
    </citation>
    <scope>NUCLEOTIDE SEQUENCE [LARGE SCALE GENOMIC DNA]</scope>
    <source>
        <strain evidence="1 2">10.1.1</strain>
    </source>
</reference>
<accession>A0ABY3XGL1</accession>
<evidence type="ECO:0000313" key="1">
    <source>
        <dbReference type="EMBL" id="UNP30784.1"/>
    </source>
</evidence>
<dbReference type="RefSeq" id="WP_057941976.1">
    <property type="nucleotide sequence ID" value="NZ_CP011131.1"/>
</dbReference>
<dbReference type="EMBL" id="CP093547">
    <property type="protein sequence ID" value="UNP30784.1"/>
    <property type="molecule type" value="Genomic_DNA"/>
</dbReference>